<protein>
    <submittedName>
        <fullName evidence="3">Phosphatase PAP2 family protein</fullName>
    </submittedName>
</protein>
<dbReference type="EMBL" id="BJYU01000037">
    <property type="protein sequence ID" value="GEO15187.1"/>
    <property type="molecule type" value="Genomic_DNA"/>
</dbReference>
<dbReference type="SUPFAM" id="SSF48317">
    <property type="entry name" value="Acid phosphatase/Vanadium-dependent haloperoxidase"/>
    <property type="match status" value="1"/>
</dbReference>
<keyword evidence="1" id="KW-0472">Membrane</keyword>
<sequence length="253" mass="27311">MSAVMDTLIAPATRLWVRLRLNEVGPLISLAGFGFFAWGFMELADDVREGDTHDLDSKLLLALRNPTNLADPLGPGWLEEAARDITGLGGYAILAIITWVTWAYLMMAGKRGAALLVLVSIIGGTLLSNGLKLGFERPRPDLVPHAAQVYTASFPSGHAMLSAVTYLTLGALLARVEKSRRARAFIMMLAVIITLLVGASRVYLGVHWPSDVLAGWSVGAAWASLCWFVALQLQRRGQVEKPGETSSPEPESS</sequence>
<feature type="transmembrane region" description="Helical" evidence="1">
    <location>
        <begin position="185"/>
        <end position="206"/>
    </location>
</feature>
<evidence type="ECO:0000259" key="2">
    <source>
        <dbReference type="SMART" id="SM00014"/>
    </source>
</evidence>
<evidence type="ECO:0000313" key="4">
    <source>
        <dbReference type="Proteomes" id="UP000321085"/>
    </source>
</evidence>
<dbReference type="OrthoDB" id="9801622at2"/>
<feature type="transmembrane region" description="Helical" evidence="1">
    <location>
        <begin position="112"/>
        <end position="131"/>
    </location>
</feature>
<keyword evidence="1" id="KW-1133">Transmembrane helix</keyword>
<evidence type="ECO:0000256" key="1">
    <source>
        <dbReference type="SAM" id="Phobius"/>
    </source>
</evidence>
<feature type="transmembrane region" description="Helical" evidence="1">
    <location>
        <begin position="21"/>
        <end position="41"/>
    </location>
</feature>
<feature type="domain" description="Phosphatidic acid phosphatase type 2/haloperoxidase" evidence="2">
    <location>
        <begin position="114"/>
        <end position="227"/>
    </location>
</feature>
<feature type="transmembrane region" description="Helical" evidence="1">
    <location>
        <begin position="212"/>
        <end position="231"/>
    </location>
</feature>
<evidence type="ECO:0000313" key="3">
    <source>
        <dbReference type="EMBL" id="GEO15187.1"/>
    </source>
</evidence>
<dbReference type="InterPro" id="IPR036938">
    <property type="entry name" value="PAP2/HPO_sf"/>
</dbReference>
<dbReference type="AlphaFoldDB" id="A0A512BTR5"/>
<gene>
    <name evidence="3" type="ORF">MAE02_28830</name>
</gene>
<dbReference type="SMART" id="SM00014">
    <property type="entry name" value="acidPPc"/>
    <property type="match status" value="1"/>
</dbReference>
<dbReference type="Pfam" id="PF01569">
    <property type="entry name" value="PAP2"/>
    <property type="match status" value="1"/>
</dbReference>
<accession>A0A512BTR5</accession>
<proteinExistence type="predicted"/>
<name>A0A512BTR5_9HYPH</name>
<dbReference type="PANTHER" id="PTHR14969:SF13">
    <property type="entry name" value="AT30094P"/>
    <property type="match status" value="1"/>
</dbReference>
<reference evidence="3 4" key="1">
    <citation type="submission" date="2019-07" db="EMBL/GenBank/DDBJ databases">
        <title>Whole genome shotgun sequence of Microvirga aerophila NBRC 106136.</title>
        <authorList>
            <person name="Hosoyama A."/>
            <person name="Uohara A."/>
            <person name="Ohji S."/>
            <person name="Ichikawa N."/>
        </authorList>
    </citation>
    <scope>NUCLEOTIDE SEQUENCE [LARGE SCALE GENOMIC DNA]</scope>
    <source>
        <strain evidence="3 4">NBRC 106136</strain>
    </source>
</reference>
<feature type="transmembrane region" description="Helical" evidence="1">
    <location>
        <begin position="151"/>
        <end position="173"/>
    </location>
</feature>
<dbReference type="Proteomes" id="UP000321085">
    <property type="component" value="Unassembled WGS sequence"/>
</dbReference>
<feature type="transmembrane region" description="Helical" evidence="1">
    <location>
        <begin position="85"/>
        <end position="105"/>
    </location>
</feature>
<comment type="caution">
    <text evidence="3">The sequence shown here is derived from an EMBL/GenBank/DDBJ whole genome shotgun (WGS) entry which is preliminary data.</text>
</comment>
<keyword evidence="4" id="KW-1185">Reference proteome</keyword>
<keyword evidence="1" id="KW-0812">Transmembrane</keyword>
<dbReference type="InterPro" id="IPR000326">
    <property type="entry name" value="PAP2/HPO"/>
</dbReference>
<dbReference type="CDD" id="cd03392">
    <property type="entry name" value="PAP2_like_2"/>
    <property type="match status" value="1"/>
</dbReference>
<dbReference type="PANTHER" id="PTHR14969">
    <property type="entry name" value="SPHINGOSINE-1-PHOSPHATE PHOSPHOHYDROLASE"/>
    <property type="match status" value="1"/>
</dbReference>
<organism evidence="3 4">
    <name type="scientific">Microvirga aerophila</name>
    <dbReference type="NCBI Taxonomy" id="670291"/>
    <lineage>
        <taxon>Bacteria</taxon>
        <taxon>Pseudomonadati</taxon>
        <taxon>Pseudomonadota</taxon>
        <taxon>Alphaproteobacteria</taxon>
        <taxon>Hyphomicrobiales</taxon>
        <taxon>Methylobacteriaceae</taxon>
        <taxon>Microvirga</taxon>
    </lineage>
</organism>
<dbReference type="Gene3D" id="1.20.144.10">
    <property type="entry name" value="Phosphatidic acid phosphatase type 2/haloperoxidase"/>
    <property type="match status" value="1"/>
</dbReference>